<gene>
    <name evidence="9" type="primary">MED5</name>
    <name evidence="11" type="ORF">CTRG_00539</name>
</gene>
<keyword evidence="5 9" id="KW-0010">Activator</keyword>
<keyword evidence="6 9" id="KW-0804">Transcription</keyword>
<organism evidence="11 12">
    <name type="scientific">Candida tropicalis (strain ATCC MYA-3404 / T1)</name>
    <name type="common">Yeast</name>
    <dbReference type="NCBI Taxonomy" id="294747"/>
    <lineage>
        <taxon>Eukaryota</taxon>
        <taxon>Fungi</taxon>
        <taxon>Dikarya</taxon>
        <taxon>Ascomycota</taxon>
        <taxon>Saccharomycotina</taxon>
        <taxon>Pichiomycetes</taxon>
        <taxon>Debaryomycetaceae</taxon>
        <taxon>Candida/Lodderomyces clade</taxon>
        <taxon>Candida</taxon>
    </lineage>
</organism>
<evidence type="ECO:0000256" key="5">
    <source>
        <dbReference type="ARBA" id="ARBA00023159"/>
    </source>
</evidence>
<sequence>MGFPPTSIPTNKKKESENPKPEKKKKKKHRIYFKLSYTFYKKHISMTEQVLSLSKLIEKAANQKLQPKLFISLFNQFSKRKQLQNSEYVNELLNIKPDNNSLKQRKWNEYQLNVVIELSFSSIENSHMFWSNLHQANDSFQCAYLLKLSRALVGVQHFDRDVLKNFISVEFMEYVHKYIQREKLSDKVLEHTVFLLSVIVQKFDKFIEEKTSGTVQDFIVKLIPFLRSVTGNENLSSMLLLKTKHILSKAQIDQLESTQHIRMERQGSIISLNPSIHANVASLTMINKLDEYYFRMRYIWIHKLFCHFNYNDTLNFFISNLVIASNQKNSYLIAYDFIKTVFTGMDMDGYCLFNAKNFILTRVPHLLNGLRYGEESLEKAVNDALQNLEIDDSFKQRFLKALEFPDEPVLQLRDKFNEKLLNINSEFTSLEESGLVELVNALPKLCQSHRTQQEVTQVILDIVDELGYSKDFEKLNRLLLTVMNNIELVNIVLFNSNLSLFYKLLDIIDNSNFRVDEDDENFQDQYSYCGIIMLSIVIIVQNFGVDLSKLTVKESFIINYLNDFYYRMCDNLSNVTPVNGDDEDRIIAENYHNLLNEWITALFDDRNEGLSDDLIKSLSIKQIYKLVPLIYKQGIIAADCNKIDWNILSNGLEYLSQPFLTPIVPIIIKFLVRDCNIDHELKLRIIKEMINDSSSLTVKMVISICGNDIIKLNPPAELKEQIQQCVHYSDTIDPFPRDYNVKDTFRSQLLGETRLSNKFVTTYVLGKRADVISSLVQEIYNFQKSNHEDSKMFINLMVFIILLDSVESRQDKDYWKREFSALSSTQLQKSSHTGFELTMDYHFSSIFNDSSSSIPLGQQQGQKLQVQDGMDGINDFLKGVTGGDDNDDDDAMMQDDDLFNEKPKTSDQLQNLLQKVHRYSCLINQFRKIRNESFNNSMFGKSVSLLNDKLMEEMNNWHF</sequence>
<name>C5M3A0_CANTT</name>
<dbReference type="InterPro" id="IPR014801">
    <property type="entry name" value="Mediator_Med5_fun"/>
</dbReference>
<evidence type="ECO:0000256" key="4">
    <source>
        <dbReference type="ARBA" id="ARBA00023015"/>
    </source>
</evidence>
<dbReference type="Proteomes" id="UP000002037">
    <property type="component" value="Unassembled WGS sequence"/>
</dbReference>
<dbReference type="RefSeq" id="XP_002545758.1">
    <property type="nucleotide sequence ID" value="XM_002545712.1"/>
</dbReference>
<dbReference type="GO" id="GO:0003712">
    <property type="term" value="F:transcription coregulator activity"/>
    <property type="evidence" value="ECO:0007669"/>
    <property type="project" value="InterPro"/>
</dbReference>
<dbReference type="KEGG" id="ctp:CTRG_00539"/>
<keyword evidence="4 9" id="KW-0805">Transcription regulation</keyword>
<dbReference type="HOGENOM" id="CLU_012200_0_0_1"/>
<keyword evidence="7 9" id="KW-0539">Nucleus</keyword>
<evidence type="ECO:0000256" key="9">
    <source>
        <dbReference type="RuleBase" id="RU364142"/>
    </source>
</evidence>
<evidence type="ECO:0000256" key="1">
    <source>
        <dbReference type="ARBA" id="ARBA00004123"/>
    </source>
</evidence>
<accession>C5M3A0</accession>
<evidence type="ECO:0000256" key="10">
    <source>
        <dbReference type="SAM" id="MobiDB-lite"/>
    </source>
</evidence>
<protein>
    <recommendedName>
        <fullName evidence="3 9">Mediator of RNA polymerase II transcription subunit 5</fullName>
    </recommendedName>
    <alternativeName>
        <fullName evidence="8 9">Mediator complex subunit 5</fullName>
    </alternativeName>
</protein>
<dbReference type="GeneID" id="8296877"/>
<evidence type="ECO:0000256" key="3">
    <source>
        <dbReference type="ARBA" id="ARBA00020628"/>
    </source>
</evidence>
<evidence type="ECO:0000256" key="7">
    <source>
        <dbReference type="ARBA" id="ARBA00023242"/>
    </source>
</evidence>
<dbReference type="AlphaFoldDB" id="C5M3A0"/>
<dbReference type="PANTHER" id="PTHR35784">
    <property type="entry name" value="MEDIATOR OF RNA POLYMERASE II TRANSCRIPTION SUBUNIT 5"/>
    <property type="match status" value="1"/>
</dbReference>
<evidence type="ECO:0000256" key="2">
    <source>
        <dbReference type="ARBA" id="ARBA00008782"/>
    </source>
</evidence>
<evidence type="ECO:0000256" key="6">
    <source>
        <dbReference type="ARBA" id="ARBA00023163"/>
    </source>
</evidence>
<feature type="region of interest" description="Disordered" evidence="10">
    <location>
        <begin position="1"/>
        <end position="27"/>
    </location>
</feature>
<dbReference type="PANTHER" id="PTHR35784:SF1">
    <property type="entry name" value="MEDIATOR OF RNA POLYMERASE II TRANSCRIPTION SUBUNIT 5"/>
    <property type="match status" value="1"/>
</dbReference>
<reference evidence="11 12" key="1">
    <citation type="journal article" date="2009" name="Nature">
        <title>Evolution of pathogenicity and sexual reproduction in eight Candida genomes.</title>
        <authorList>
            <person name="Butler G."/>
            <person name="Rasmussen M.D."/>
            <person name="Lin M.F."/>
            <person name="Santos M.A."/>
            <person name="Sakthikumar S."/>
            <person name="Munro C.A."/>
            <person name="Rheinbay E."/>
            <person name="Grabherr M."/>
            <person name="Forche A."/>
            <person name="Reedy J.L."/>
            <person name="Agrafioti I."/>
            <person name="Arnaud M.B."/>
            <person name="Bates S."/>
            <person name="Brown A.J."/>
            <person name="Brunke S."/>
            <person name="Costanzo M.C."/>
            <person name="Fitzpatrick D.A."/>
            <person name="de Groot P.W."/>
            <person name="Harris D."/>
            <person name="Hoyer L.L."/>
            <person name="Hube B."/>
            <person name="Klis F.M."/>
            <person name="Kodira C."/>
            <person name="Lennard N."/>
            <person name="Logue M.E."/>
            <person name="Martin R."/>
            <person name="Neiman A.M."/>
            <person name="Nikolaou E."/>
            <person name="Quail M.A."/>
            <person name="Quinn J."/>
            <person name="Santos M.C."/>
            <person name="Schmitzberger F.F."/>
            <person name="Sherlock G."/>
            <person name="Shah P."/>
            <person name="Silverstein K.A."/>
            <person name="Skrzypek M.S."/>
            <person name="Soll D."/>
            <person name="Staggs R."/>
            <person name="Stansfield I."/>
            <person name="Stumpf M.P."/>
            <person name="Sudbery P.E."/>
            <person name="Srikantha T."/>
            <person name="Zeng Q."/>
            <person name="Berman J."/>
            <person name="Berriman M."/>
            <person name="Heitman J."/>
            <person name="Gow N.A."/>
            <person name="Lorenz M.C."/>
            <person name="Birren B.W."/>
            <person name="Kellis M."/>
            <person name="Cuomo C.A."/>
        </authorList>
    </citation>
    <scope>NUCLEOTIDE SEQUENCE [LARGE SCALE GENOMIC DNA]</scope>
    <source>
        <strain evidence="12">ATCC MYA-3404 / T1</strain>
    </source>
</reference>
<keyword evidence="12" id="KW-1185">Reference proteome</keyword>
<dbReference type="VEuPathDB" id="FungiDB:CTRG_00539"/>
<dbReference type="Pfam" id="PF08689">
    <property type="entry name" value="Med5"/>
    <property type="match status" value="1"/>
</dbReference>
<comment type="function">
    <text evidence="9">Component of the Mediator complex, a coactivator involved in the regulated transcription of nearly all RNA polymerase II-dependent genes. Mediator functions as a bridge to convey information from gene-specific regulatory proteins to the basal RNA polymerase II transcription machinery. Mediator is recruited to promoters by direct interactions with regulatory proteins and serves as a scaffold for the assembly of a functional preinitiation complex with RNA polymerase II and the general transcription factors.</text>
</comment>
<proteinExistence type="inferred from homology"/>
<comment type="subcellular location">
    <subcellularLocation>
        <location evidence="1 9">Nucleus</location>
    </subcellularLocation>
</comment>
<dbReference type="OrthoDB" id="5322661at2759"/>
<dbReference type="GO" id="GO:0006357">
    <property type="term" value="P:regulation of transcription by RNA polymerase II"/>
    <property type="evidence" value="ECO:0007669"/>
    <property type="project" value="InterPro"/>
</dbReference>
<evidence type="ECO:0000313" key="11">
    <source>
        <dbReference type="EMBL" id="EER35800.1"/>
    </source>
</evidence>
<evidence type="ECO:0000256" key="8">
    <source>
        <dbReference type="ARBA" id="ARBA00031256"/>
    </source>
</evidence>
<feature type="compositionally biased region" description="Basic and acidic residues" evidence="10">
    <location>
        <begin position="12"/>
        <end position="21"/>
    </location>
</feature>
<dbReference type="EMBL" id="GG692395">
    <property type="protein sequence ID" value="EER35800.1"/>
    <property type="molecule type" value="Genomic_DNA"/>
</dbReference>
<dbReference type="GO" id="GO:0016592">
    <property type="term" value="C:mediator complex"/>
    <property type="evidence" value="ECO:0007669"/>
    <property type="project" value="InterPro"/>
</dbReference>
<evidence type="ECO:0000313" key="12">
    <source>
        <dbReference type="Proteomes" id="UP000002037"/>
    </source>
</evidence>
<comment type="subunit">
    <text evidence="9">Component of the Mediator complex.</text>
</comment>
<comment type="similarity">
    <text evidence="2 9">Belongs to the Mediator complex subunit 5 family.</text>
</comment>
<dbReference type="STRING" id="294747.C5M3A0"/>
<dbReference type="eggNOG" id="ENOG502S7J1">
    <property type="taxonomic scope" value="Eukaryota"/>
</dbReference>